<protein>
    <submittedName>
        <fullName evidence="5">AraC family transcriptional regulator</fullName>
    </submittedName>
</protein>
<dbReference type="Proteomes" id="UP001287059">
    <property type="component" value="Unassembled WGS sequence"/>
</dbReference>
<dbReference type="EMBL" id="JAVIIW010000023">
    <property type="protein sequence ID" value="MDX8480747.1"/>
    <property type="molecule type" value="Genomic_DNA"/>
</dbReference>
<comment type="caution">
    <text evidence="5">The sequence shown here is derived from an EMBL/GenBank/DDBJ whole genome shotgun (WGS) entry which is preliminary data.</text>
</comment>
<name>A0ABU4Y1B5_9HYPH</name>
<reference evidence="5 6" key="1">
    <citation type="submission" date="2023-08" db="EMBL/GenBank/DDBJ databases">
        <title>Implementing the SeqCode for naming new Mesorhizobium species isolated from Vachellia karroo root nodules.</title>
        <authorList>
            <person name="Van Lill M."/>
        </authorList>
    </citation>
    <scope>NUCLEOTIDE SEQUENCE [LARGE SCALE GENOMIC DNA]</scope>
    <source>
        <strain evidence="5 6">VK24D</strain>
    </source>
</reference>
<accession>A0ABU4Y1B5</accession>
<evidence type="ECO:0000256" key="1">
    <source>
        <dbReference type="ARBA" id="ARBA00023015"/>
    </source>
</evidence>
<proteinExistence type="predicted"/>
<keyword evidence="6" id="KW-1185">Reference proteome</keyword>
<dbReference type="PROSITE" id="PS01124">
    <property type="entry name" value="HTH_ARAC_FAMILY_2"/>
    <property type="match status" value="1"/>
</dbReference>
<organism evidence="5 6">
    <name type="scientific">Mesorhizobium album</name>
    <dbReference type="NCBI Taxonomy" id="3072314"/>
    <lineage>
        <taxon>Bacteria</taxon>
        <taxon>Pseudomonadati</taxon>
        <taxon>Pseudomonadota</taxon>
        <taxon>Alphaproteobacteria</taxon>
        <taxon>Hyphomicrobiales</taxon>
        <taxon>Phyllobacteriaceae</taxon>
        <taxon>Mesorhizobium</taxon>
    </lineage>
</organism>
<gene>
    <name evidence="5" type="ORF">RFN28_20070</name>
</gene>
<dbReference type="InterPro" id="IPR050204">
    <property type="entry name" value="AraC_XylS_family_regulators"/>
</dbReference>
<dbReference type="Pfam" id="PF12833">
    <property type="entry name" value="HTH_18"/>
    <property type="match status" value="1"/>
</dbReference>
<dbReference type="SUPFAM" id="SSF46689">
    <property type="entry name" value="Homeodomain-like"/>
    <property type="match status" value="1"/>
</dbReference>
<dbReference type="RefSeq" id="WP_320289050.1">
    <property type="nucleotide sequence ID" value="NZ_JAVIIW010000023.1"/>
</dbReference>
<dbReference type="InterPro" id="IPR018060">
    <property type="entry name" value="HTH_AraC"/>
</dbReference>
<evidence type="ECO:0000313" key="5">
    <source>
        <dbReference type="EMBL" id="MDX8480747.1"/>
    </source>
</evidence>
<keyword evidence="2" id="KW-0238">DNA-binding</keyword>
<evidence type="ECO:0000259" key="4">
    <source>
        <dbReference type="PROSITE" id="PS01124"/>
    </source>
</evidence>
<feature type="domain" description="HTH araC/xylS-type" evidence="4">
    <location>
        <begin position="154"/>
        <end position="251"/>
    </location>
</feature>
<dbReference type="InterPro" id="IPR009057">
    <property type="entry name" value="Homeodomain-like_sf"/>
</dbReference>
<evidence type="ECO:0000313" key="6">
    <source>
        <dbReference type="Proteomes" id="UP001287059"/>
    </source>
</evidence>
<sequence length="261" mass="28105">MGIAGIGRIIFWAGGSLWIGQALGPSELHAHHAVQVGIALTDRVEFRTSDSAPWQAYAAAVIPPDLPHTFQAPGRIVAHLFCAPESALGRSLIDRFGRGRIVGVPPAEIAPHARRLRSKFDDGVEDQELEAAALEVLYALSGTTPVNEVDPRVLRATAFIAARLAEPLDLETVADHVGLSAGRFRHLFVAETGISFRVYLLWTRLNRALELSYAGTSWTEAAHAANFADSAHLSRTARRMFGFAPSSVRQALPAASTPMTA</sequence>
<dbReference type="SMART" id="SM00342">
    <property type="entry name" value="HTH_ARAC"/>
    <property type="match status" value="1"/>
</dbReference>
<dbReference type="PANTHER" id="PTHR46796">
    <property type="entry name" value="HTH-TYPE TRANSCRIPTIONAL ACTIVATOR RHAS-RELATED"/>
    <property type="match status" value="1"/>
</dbReference>
<dbReference type="Gene3D" id="1.10.10.60">
    <property type="entry name" value="Homeodomain-like"/>
    <property type="match status" value="1"/>
</dbReference>
<keyword evidence="1" id="KW-0805">Transcription regulation</keyword>
<evidence type="ECO:0000256" key="2">
    <source>
        <dbReference type="ARBA" id="ARBA00023125"/>
    </source>
</evidence>
<evidence type="ECO:0000256" key="3">
    <source>
        <dbReference type="ARBA" id="ARBA00023163"/>
    </source>
</evidence>
<keyword evidence="3" id="KW-0804">Transcription</keyword>